<feature type="domain" description="SAM-dependent MTase RsmB/NOP-type" evidence="14">
    <location>
        <begin position="172"/>
        <end position="434"/>
    </location>
</feature>
<dbReference type="Proteomes" id="UP000295710">
    <property type="component" value="Unassembled WGS sequence"/>
</dbReference>
<evidence type="ECO:0000256" key="2">
    <source>
        <dbReference type="ARBA" id="ARBA00004496"/>
    </source>
</evidence>
<name>A0A4R4FIX1_9FIRM</name>
<dbReference type="Gene3D" id="3.40.50.150">
    <property type="entry name" value="Vaccinia Virus protein VP39"/>
    <property type="match status" value="1"/>
</dbReference>
<feature type="binding site" evidence="13">
    <location>
        <position position="286"/>
    </location>
    <ligand>
        <name>S-adenosyl-L-methionine</name>
        <dbReference type="ChEBI" id="CHEBI:59789"/>
    </ligand>
</feature>
<evidence type="ECO:0000256" key="7">
    <source>
        <dbReference type="ARBA" id="ARBA00022679"/>
    </source>
</evidence>
<dbReference type="InterPro" id="IPR001678">
    <property type="entry name" value="MeTrfase_RsmB-F_NOP2_dom"/>
</dbReference>
<feature type="binding site" evidence="13">
    <location>
        <begin position="262"/>
        <end position="268"/>
    </location>
    <ligand>
        <name>S-adenosyl-L-methionine</name>
        <dbReference type="ChEBI" id="CHEBI:59789"/>
    </ligand>
</feature>
<dbReference type="Pfam" id="PF01189">
    <property type="entry name" value="Methyltr_RsmB-F"/>
    <property type="match status" value="1"/>
</dbReference>
<dbReference type="GO" id="GO:0003723">
    <property type="term" value="F:RNA binding"/>
    <property type="evidence" value="ECO:0007669"/>
    <property type="project" value="UniProtKB-UniRule"/>
</dbReference>
<dbReference type="InterPro" id="IPR029063">
    <property type="entry name" value="SAM-dependent_MTases_sf"/>
</dbReference>
<comment type="similarity">
    <text evidence="13">Belongs to the class I-like SAM-binding methyltransferase superfamily. RsmB/NOP family.</text>
</comment>
<dbReference type="NCBIfam" id="NF011494">
    <property type="entry name" value="PRK14902.1"/>
    <property type="match status" value="1"/>
</dbReference>
<keyword evidence="8 13" id="KW-0949">S-adenosyl-L-methionine</keyword>
<dbReference type="InterPro" id="IPR006027">
    <property type="entry name" value="NusB_RsmB_TIM44"/>
</dbReference>
<evidence type="ECO:0000313" key="16">
    <source>
        <dbReference type="Proteomes" id="UP000295710"/>
    </source>
</evidence>
<dbReference type="GO" id="GO:0008649">
    <property type="term" value="F:rRNA methyltransferase activity"/>
    <property type="evidence" value="ECO:0007669"/>
    <property type="project" value="InterPro"/>
</dbReference>
<comment type="subcellular location">
    <subcellularLocation>
        <location evidence="2">Cytoplasm</location>
    </subcellularLocation>
</comment>
<dbReference type="AlphaFoldDB" id="A0A4R4FIX1"/>
<protein>
    <recommendedName>
        <fullName evidence="3">16S rRNA (cytosine(967)-C(5))-methyltransferase</fullName>
        <ecNumber evidence="3">2.1.1.176</ecNumber>
    </recommendedName>
    <alternativeName>
        <fullName evidence="10">16S rRNA m5C967 methyltransferase</fullName>
    </alternativeName>
    <alternativeName>
        <fullName evidence="11">rRNA (cytosine-C(5)-)-methyltransferase RsmB</fullName>
    </alternativeName>
</protein>
<evidence type="ECO:0000256" key="9">
    <source>
        <dbReference type="ARBA" id="ARBA00022884"/>
    </source>
</evidence>
<dbReference type="InterPro" id="IPR035926">
    <property type="entry name" value="NusB-like_sf"/>
</dbReference>
<evidence type="ECO:0000256" key="10">
    <source>
        <dbReference type="ARBA" id="ARBA00030399"/>
    </source>
</evidence>
<comment type="function">
    <text evidence="1">Specifically methylates the cytosine at position 967 (m5C967) of 16S rRNA.</text>
</comment>
<dbReference type="Gene3D" id="3.30.70.1170">
    <property type="entry name" value="Sun protein, domain 3"/>
    <property type="match status" value="1"/>
</dbReference>
<keyword evidence="16" id="KW-1185">Reference proteome</keyword>
<accession>A0A4R4FIX1</accession>
<dbReference type="PROSITE" id="PS51686">
    <property type="entry name" value="SAM_MT_RSMB_NOP"/>
    <property type="match status" value="1"/>
</dbReference>
<dbReference type="PANTHER" id="PTHR22807">
    <property type="entry name" value="NOP2 YEAST -RELATED NOL1/NOP2/FMU SUN DOMAIN-CONTAINING"/>
    <property type="match status" value="1"/>
</dbReference>
<dbReference type="InterPro" id="IPR049560">
    <property type="entry name" value="MeTrfase_RsmB-F_NOP2_cat"/>
</dbReference>
<evidence type="ECO:0000256" key="5">
    <source>
        <dbReference type="ARBA" id="ARBA00022552"/>
    </source>
</evidence>
<dbReference type="InterPro" id="IPR054728">
    <property type="entry name" value="RsmB-like_ferredoxin"/>
</dbReference>
<sequence>MASSVNERELILDTLLQITREGEYCHIALRNVLEKYQYLDKKQRAFITRVINGTLEHLIEIDYMINQFSKVKVNKMKPAICAIIRSGVYQLKYMDSVPDSAVCNEAVKLAEKRGFSSLKAFVNGVLRNVSRNINKIGYPKDYIEHMSVRYSMPKWILEQWLERYGEDNVLVMAEDFLKEKPVTIRFNPDRISREELEQMLREEGVRTEEIPEFPAALHLYGYNYLGGLESFRKGYYHVQDINSMRTVHWAAPQKGDTVIDVCAAPGGKALHMAERLHGTGHVEARDLTGYKVSLLEDNIERSGLKNIEAVKWDAAVLDRSAVGSADIVIADLPCSGLGVIGKKPDLKYKMTEEMQMELAELQRKMLSVVQNYVKPGGKLVYSTCTVSWTENEGNARWFKEAYPAFSLVREKQMIPGLDEGDGFYIALFQKENHG</sequence>
<evidence type="ECO:0000256" key="11">
    <source>
        <dbReference type="ARBA" id="ARBA00031088"/>
    </source>
</evidence>
<dbReference type="InterPro" id="IPR023267">
    <property type="entry name" value="RCMT"/>
</dbReference>
<dbReference type="InterPro" id="IPR004573">
    <property type="entry name" value="rRNA_ssu_MeTfrase_B"/>
</dbReference>
<feature type="binding site" evidence="13">
    <location>
        <position position="331"/>
    </location>
    <ligand>
        <name>S-adenosyl-L-methionine</name>
        <dbReference type="ChEBI" id="CHEBI:59789"/>
    </ligand>
</feature>
<dbReference type="GO" id="GO:0006355">
    <property type="term" value="P:regulation of DNA-templated transcription"/>
    <property type="evidence" value="ECO:0007669"/>
    <property type="project" value="InterPro"/>
</dbReference>
<evidence type="ECO:0000256" key="4">
    <source>
        <dbReference type="ARBA" id="ARBA00022490"/>
    </source>
</evidence>
<dbReference type="EC" id="2.1.1.176" evidence="3"/>
<proteinExistence type="inferred from homology"/>
<gene>
    <name evidence="15" type="primary">rsmB</name>
    <name evidence="15" type="ORF">E1963_05155</name>
</gene>
<feature type="active site" description="Nucleophile" evidence="13">
    <location>
        <position position="384"/>
    </location>
</feature>
<dbReference type="Pfam" id="PF01029">
    <property type="entry name" value="NusB"/>
    <property type="match status" value="1"/>
</dbReference>
<dbReference type="SUPFAM" id="SSF48013">
    <property type="entry name" value="NusB-like"/>
    <property type="match status" value="1"/>
</dbReference>
<dbReference type="PRINTS" id="PR02008">
    <property type="entry name" value="RCMTFAMILY"/>
</dbReference>
<evidence type="ECO:0000256" key="1">
    <source>
        <dbReference type="ARBA" id="ARBA00002724"/>
    </source>
</evidence>
<organism evidence="15 16">
    <name type="scientific">Extibacter muris</name>
    <dbReference type="NCBI Taxonomy" id="1796622"/>
    <lineage>
        <taxon>Bacteria</taxon>
        <taxon>Bacillati</taxon>
        <taxon>Bacillota</taxon>
        <taxon>Clostridia</taxon>
        <taxon>Lachnospirales</taxon>
        <taxon>Lachnospiraceae</taxon>
        <taxon>Extibacter</taxon>
    </lineage>
</organism>
<comment type="catalytic activity">
    <reaction evidence="12">
        <text>cytidine(967) in 16S rRNA + S-adenosyl-L-methionine = 5-methylcytidine(967) in 16S rRNA + S-adenosyl-L-homocysteine + H(+)</text>
        <dbReference type="Rhea" id="RHEA:42748"/>
        <dbReference type="Rhea" id="RHEA-COMP:10219"/>
        <dbReference type="Rhea" id="RHEA-COMP:10220"/>
        <dbReference type="ChEBI" id="CHEBI:15378"/>
        <dbReference type="ChEBI" id="CHEBI:57856"/>
        <dbReference type="ChEBI" id="CHEBI:59789"/>
        <dbReference type="ChEBI" id="CHEBI:74483"/>
        <dbReference type="ChEBI" id="CHEBI:82748"/>
        <dbReference type="EC" id="2.1.1.176"/>
    </reaction>
</comment>
<dbReference type="GO" id="GO:0005737">
    <property type="term" value="C:cytoplasm"/>
    <property type="evidence" value="ECO:0007669"/>
    <property type="project" value="UniProtKB-SubCell"/>
</dbReference>
<evidence type="ECO:0000256" key="3">
    <source>
        <dbReference type="ARBA" id="ARBA00012140"/>
    </source>
</evidence>
<dbReference type="RefSeq" id="WP_132275992.1">
    <property type="nucleotide sequence ID" value="NZ_JAOBST010000005.1"/>
</dbReference>
<keyword evidence="5" id="KW-0698">rRNA processing</keyword>
<keyword evidence="6 13" id="KW-0489">Methyltransferase</keyword>
<dbReference type="Pfam" id="PF22458">
    <property type="entry name" value="RsmF-B_ferredox"/>
    <property type="match status" value="1"/>
</dbReference>
<feature type="binding site" evidence="13">
    <location>
        <position position="313"/>
    </location>
    <ligand>
        <name>S-adenosyl-L-methionine</name>
        <dbReference type="ChEBI" id="CHEBI:59789"/>
    </ligand>
</feature>
<keyword evidence="4" id="KW-0963">Cytoplasm</keyword>
<dbReference type="SUPFAM" id="SSF53335">
    <property type="entry name" value="S-adenosyl-L-methionine-dependent methyltransferases"/>
    <property type="match status" value="1"/>
</dbReference>
<dbReference type="CDD" id="cd02440">
    <property type="entry name" value="AdoMet_MTases"/>
    <property type="match status" value="1"/>
</dbReference>
<keyword evidence="7 13" id="KW-0808">Transferase</keyword>
<keyword evidence="9 13" id="KW-0694">RNA-binding</keyword>
<comment type="caution">
    <text evidence="15">The sequence shown here is derived from an EMBL/GenBank/DDBJ whole genome shotgun (WGS) entry which is preliminary data.</text>
</comment>
<evidence type="ECO:0000256" key="12">
    <source>
        <dbReference type="ARBA" id="ARBA00047283"/>
    </source>
</evidence>
<evidence type="ECO:0000256" key="13">
    <source>
        <dbReference type="PROSITE-ProRule" id="PRU01023"/>
    </source>
</evidence>
<evidence type="ECO:0000256" key="8">
    <source>
        <dbReference type="ARBA" id="ARBA00022691"/>
    </source>
</evidence>
<dbReference type="PANTHER" id="PTHR22807:SF53">
    <property type="entry name" value="RIBOSOMAL RNA SMALL SUBUNIT METHYLTRANSFERASE B-RELATED"/>
    <property type="match status" value="1"/>
</dbReference>
<evidence type="ECO:0000256" key="6">
    <source>
        <dbReference type="ARBA" id="ARBA00022603"/>
    </source>
</evidence>
<dbReference type="Gene3D" id="1.10.940.10">
    <property type="entry name" value="NusB-like"/>
    <property type="match status" value="1"/>
</dbReference>
<dbReference type="EMBL" id="SMMX01000003">
    <property type="protein sequence ID" value="TDA22776.1"/>
    <property type="molecule type" value="Genomic_DNA"/>
</dbReference>
<dbReference type="NCBIfam" id="TIGR00563">
    <property type="entry name" value="rsmB"/>
    <property type="match status" value="1"/>
</dbReference>
<evidence type="ECO:0000259" key="14">
    <source>
        <dbReference type="PROSITE" id="PS51686"/>
    </source>
</evidence>
<evidence type="ECO:0000313" key="15">
    <source>
        <dbReference type="EMBL" id="TDA22776.1"/>
    </source>
</evidence>
<reference evidence="15 16" key="1">
    <citation type="journal article" date="2016" name="Nat. Microbiol.">
        <title>The Mouse Intestinal Bacterial Collection (miBC) provides host-specific insight into cultured diversity and functional potential of the gut microbiota.</title>
        <authorList>
            <person name="Lagkouvardos I."/>
            <person name="Pukall R."/>
            <person name="Abt B."/>
            <person name="Foesel B.U."/>
            <person name="Meier-Kolthoff J.P."/>
            <person name="Kumar N."/>
            <person name="Bresciani A."/>
            <person name="Martinez I."/>
            <person name="Just S."/>
            <person name="Ziegler C."/>
            <person name="Brugiroux S."/>
            <person name="Garzetti D."/>
            <person name="Wenning M."/>
            <person name="Bui T.P."/>
            <person name="Wang J."/>
            <person name="Hugenholtz F."/>
            <person name="Plugge C.M."/>
            <person name="Peterson D.A."/>
            <person name="Hornef M.W."/>
            <person name="Baines J.F."/>
            <person name="Smidt H."/>
            <person name="Walter J."/>
            <person name="Kristiansen K."/>
            <person name="Nielsen H.B."/>
            <person name="Haller D."/>
            <person name="Overmann J."/>
            <person name="Stecher B."/>
            <person name="Clavel T."/>
        </authorList>
    </citation>
    <scope>NUCLEOTIDE SEQUENCE [LARGE SCALE GENOMIC DNA]</scope>
    <source>
        <strain evidence="15 16">DSM 28560</strain>
    </source>
</reference>